<evidence type="ECO:0000256" key="1">
    <source>
        <dbReference type="SAM" id="Phobius"/>
    </source>
</evidence>
<dbReference type="Proteomes" id="UP001161580">
    <property type="component" value="Unassembled WGS sequence"/>
</dbReference>
<keyword evidence="1" id="KW-1133">Transmembrane helix</keyword>
<dbReference type="InterPro" id="IPR025489">
    <property type="entry name" value="DUF4381"/>
</dbReference>
<reference evidence="2" key="1">
    <citation type="submission" date="2022-03" db="EMBL/GenBank/DDBJ databases">
        <title>Fererhizobium litorale gen. nov., sp. nov., isolated from sandy sediments of the Sea of Japan seashore.</title>
        <authorList>
            <person name="Romanenko L."/>
            <person name="Kurilenko V."/>
            <person name="Otstavnykh N."/>
            <person name="Svetashev V."/>
            <person name="Tekutyeva L."/>
            <person name="Isaeva M."/>
            <person name="Mikhailov V."/>
        </authorList>
    </citation>
    <scope>NUCLEOTIDE SEQUENCE</scope>
    <source>
        <strain evidence="2">KMM 9576</strain>
    </source>
</reference>
<dbReference type="RefSeq" id="WP_311787436.1">
    <property type="nucleotide sequence ID" value="NZ_JALDYY010000009.1"/>
</dbReference>
<sequence length="174" mass="19100">MDPASPPHDPMLDATLREMADIALPPPVSMMPATWGWAVLAVLVALAIAFALWRWLRYRAQNRYRREALAELSALEAAIGEAAGRQRSLGSLPALVKRTALAVFPREAVAALSGSAWVDFLKAHAGKARIDEEAYRFLAETEYRLPAVSTVDVADARRTFAAARQWIEGHDVHA</sequence>
<evidence type="ECO:0000313" key="2">
    <source>
        <dbReference type="EMBL" id="MDI7923212.1"/>
    </source>
</evidence>
<dbReference type="Pfam" id="PF14316">
    <property type="entry name" value="DUF4381"/>
    <property type="match status" value="1"/>
</dbReference>
<feature type="transmembrane region" description="Helical" evidence="1">
    <location>
        <begin position="35"/>
        <end position="56"/>
    </location>
</feature>
<comment type="caution">
    <text evidence="2">The sequence shown here is derived from an EMBL/GenBank/DDBJ whole genome shotgun (WGS) entry which is preliminary data.</text>
</comment>
<evidence type="ECO:0000313" key="3">
    <source>
        <dbReference type="Proteomes" id="UP001161580"/>
    </source>
</evidence>
<dbReference type="AlphaFoldDB" id="A0AAE3QCE8"/>
<organism evidence="2 3">
    <name type="scientific">Ferirhizobium litorale</name>
    <dbReference type="NCBI Taxonomy" id="2927786"/>
    <lineage>
        <taxon>Bacteria</taxon>
        <taxon>Pseudomonadati</taxon>
        <taxon>Pseudomonadota</taxon>
        <taxon>Alphaproteobacteria</taxon>
        <taxon>Hyphomicrobiales</taxon>
        <taxon>Rhizobiaceae</taxon>
        <taxon>Ferirhizobium</taxon>
    </lineage>
</organism>
<name>A0AAE3QCE8_9HYPH</name>
<gene>
    <name evidence="2" type="ORF">MRS75_14095</name>
</gene>
<keyword evidence="3" id="KW-1185">Reference proteome</keyword>
<proteinExistence type="predicted"/>
<keyword evidence="1" id="KW-0472">Membrane</keyword>
<accession>A0AAE3QCE8</accession>
<protein>
    <submittedName>
        <fullName evidence="2">DUF4381 domain-containing protein</fullName>
    </submittedName>
</protein>
<keyword evidence="1" id="KW-0812">Transmembrane</keyword>
<dbReference type="EMBL" id="JALDYZ010000007">
    <property type="protein sequence ID" value="MDI7923212.1"/>
    <property type="molecule type" value="Genomic_DNA"/>
</dbReference>